<keyword evidence="2" id="KW-0067">ATP-binding</keyword>
<dbReference type="InterPro" id="IPR025943">
    <property type="entry name" value="Sigma_54_int_dom_ATP-bd_2"/>
</dbReference>
<dbReference type="InterPro" id="IPR011006">
    <property type="entry name" value="CheY-like_superfamily"/>
</dbReference>
<dbReference type="GO" id="GO:0006355">
    <property type="term" value="P:regulation of DNA-templated transcription"/>
    <property type="evidence" value="ECO:0007669"/>
    <property type="project" value="InterPro"/>
</dbReference>
<dbReference type="InterPro" id="IPR001789">
    <property type="entry name" value="Sig_transdc_resp-reg_receiver"/>
</dbReference>
<dbReference type="InterPro" id="IPR025662">
    <property type="entry name" value="Sigma_54_int_dom_ATP-bd_1"/>
</dbReference>
<dbReference type="PROSITE" id="PS00688">
    <property type="entry name" value="SIGMA54_INTERACT_3"/>
    <property type="match status" value="1"/>
</dbReference>
<keyword evidence="1" id="KW-0547">Nucleotide-binding</keyword>
<evidence type="ECO:0000256" key="2">
    <source>
        <dbReference type="ARBA" id="ARBA00022840"/>
    </source>
</evidence>
<dbReference type="Gene3D" id="3.40.50.300">
    <property type="entry name" value="P-loop containing nucleotide triphosphate hydrolases"/>
    <property type="match status" value="1"/>
</dbReference>
<dbReference type="Gene3D" id="3.40.50.2300">
    <property type="match status" value="1"/>
</dbReference>
<dbReference type="SUPFAM" id="SSF52540">
    <property type="entry name" value="P-loop containing nucleoside triphosphate hydrolases"/>
    <property type="match status" value="1"/>
</dbReference>
<dbReference type="InterPro" id="IPR058031">
    <property type="entry name" value="AAA_lid_NorR"/>
</dbReference>
<dbReference type="PROSITE" id="PS50110">
    <property type="entry name" value="RESPONSE_REGULATORY"/>
    <property type="match status" value="1"/>
</dbReference>
<keyword evidence="3" id="KW-0805">Transcription regulation</keyword>
<dbReference type="InterPro" id="IPR027417">
    <property type="entry name" value="P-loop_NTPase"/>
</dbReference>
<dbReference type="Gene3D" id="1.10.10.60">
    <property type="entry name" value="Homeodomain-like"/>
    <property type="match status" value="1"/>
</dbReference>
<dbReference type="Pfam" id="PF00072">
    <property type="entry name" value="Response_reg"/>
    <property type="match status" value="1"/>
</dbReference>
<dbReference type="PROSITE" id="PS00676">
    <property type="entry name" value="SIGMA54_INTERACT_2"/>
    <property type="match status" value="1"/>
</dbReference>
<dbReference type="Gene3D" id="1.10.8.60">
    <property type="match status" value="1"/>
</dbReference>
<dbReference type="FunFam" id="1.10.8.60:FF:000014">
    <property type="entry name" value="DNA-binding transcriptional regulator NtrC"/>
    <property type="match status" value="1"/>
</dbReference>
<dbReference type="GO" id="GO:0005524">
    <property type="term" value="F:ATP binding"/>
    <property type="evidence" value="ECO:0007669"/>
    <property type="project" value="UniProtKB-KW"/>
</dbReference>
<evidence type="ECO:0000256" key="6">
    <source>
        <dbReference type="ARBA" id="ARBA00023163"/>
    </source>
</evidence>
<dbReference type="Pfam" id="PF02954">
    <property type="entry name" value="HTH_8"/>
    <property type="match status" value="1"/>
</dbReference>
<protein>
    <submittedName>
        <fullName evidence="9">Nitrogen regulation protein NR(I)</fullName>
    </submittedName>
</protein>
<dbReference type="PRINTS" id="PR01590">
    <property type="entry name" value="HTHFIS"/>
</dbReference>
<evidence type="ECO:0000256" key="4">
    <source>
        <dbReference type="ARBA" id="ARBA00023125"/>
    </source>
</evidence>
<dbReference type="GO" id="GO:0000160">
    <property type="term" value="P:phosphorelay signal transduction system"/>
    <property type="evidence" value="ECO:0007669"/>
    <property type="project" value="InterPro"/>
</dbReference>
<dbReference type="InterPro" id="IPR003593">
    <property type="entry name" value="AAA+_ATPase"/>
</dbReference>
<dbReference type="InterPro" id="IPR025944">
    <property type="entry name" value="Sigma_54_int_dom_CS"/>
</dbReference>
<dbReference type="SUPFAM" id="SSF52172">
    <property type="entry name" value="CheY-like"/>
    <property type="match status" value="1"/>
</dbReference>
<dbReference type="GO" id="GO:0043565">
    <property type="term" value="F:sequence-specific DNA binding"/>
    <property type="evidence" value="ECO:0007669"/>
    <property type="project" value="InterPro"/>
</dbReference>
<dbReference type="PANTHER" id="PTHR32071:SF57">
    <property type="entry name" value="C4-DICARBOXYLATE TRANSPORT TRANSCRIPTIONAL REGULATORY PROTEIN DCTD"/>
    <property type="match status" value="1"/>
</dbReference>
<name>A0A3B1CU77_9ZZZZ</name>
<dbReference type="SMART" id="SM00382">
    <property type="entry name" value="AAA"/>
    <property type="match status" value="1"/>
</dbReference>
<evidence type="ECO:0000313" key="9">
    <source>
        <dbReference type="EMBL" id="VAX20237.1"/>
    </source>
</evidence>
<dbReference type="InterPro" id="IPR002197">
    <property type="entry name" value="HTH_Fis"/>
</dbReference>
<reference evidence="9" key="1">
    <citation type="submission" date="2018-06" db="EMBL/GenBank/DDBJ databases">
        <authorList>
            <person name="Zhirakovskaya E."/>
        </authorList>
    </citation>
    <scope>NUCLEOTIDE SEQUENCE</scope>
</reference>
<evidence type="ECO:0000256" key="3">
    <source>
        <dbReference type="ARBA" id="ARBA00023015"/>
    </source>
</evidence>
<dbReference type="SMART" id="SM00448">
    <property type="entry name" value="REC"/>
    <property type="match status" value="1"/>
</dbReference>
<feature type="domain" description="Response regulatory" evidence="8">
    <location>
        <begin position="6"/>
        <end position="120"/>
    </location>
</feature>
<keyword evidence="6" id="KW-0804">Transcription</keyword>
<dbReference type="PROSITE" id="PS50045">
    <property type="entry name" value="SIGMA54_INTERACT_4"/>
    <property type="match status" value="1"/>
</dbReference>
<dbReference type="AlphaFoldDB" id="A0A3B1CU77"/>
<proteinExistence type="predicted"/>
<evidence type="ECO:0000256" key="5">
    <source>
        <dbReference type="ARBA" id="ARBA00023159"/>
    </source>
</evidence>
<dbReference type="FunFam" id="3.40.50.300:FF:000006">
    <property type="entry name" value="DNA-binding transcriptional regulator NtrC"/>
    <property type="match status" value="1"/>
</dbReference>
<organism evidence="9">
    <name type="scientific">hydrothermal vent metagenome</name>
    <dbReference type="NCBI Taxonomy" id="652676"/>
    <lineage>
        <taxon>unclassified sequences</taxon>
        <taxon>metagenomes</taxon>
        <taxon>ecological metagenomes</taxon>
    </lineage>
</organism>
<sequence>MSANPNILIVDDDLNSLQMLEQSLKIKNYEVTACLTSRDAMREMEPGKFSAAVLDYFMPDTTGLEMMKEIHMIDPLLPVLILTASRDIKLAIETIKEGAFHYLGKPVNPDELFVNLNNAMANRNLMVENQRLKLDLKQKHGFDQIIGSAGCMKDVFDMTARAAKVRSTVLITGETGVGKELIAKAMHYNSARAEKPFIRVNCSAIPETLLEAELFGIEKNVASGVDQRMGKFEAADGGSIFLDEIGDMAITTQAKVLRVIQEREIERVGSHTPRKVDIRIIAATNLDLETAIEKKEFRRDLYFRLNVIVIPLPALRKRKEDIPSLVDHFLVKFCAENNLKLKTVAPEAMAILMAYAWPGNVRELENTIERMVVMNDDEALGANSVPVNIGASHETGSSLPDGLVSDLDSTVNDFERGIILGALERNAYRQNRAADELGISERSMWYKIKKLGISVKKGPVEH</sequence>
<dbReference type="PANTHER" id="PTHR32071">
    <property type="entry name" value="TRANSCRIPTIONAL REGULATORY PROTEIN"/>
    <property type="match status" value="1"/>
</dbReference>
<keyword evidence="5" id="KW-0010">Activator</keyword>
<gene>
    <name evidence="9" type="ORF">MNBD_NITROSPINAE01-289</name>
</gene>
<dbReference type="PROSITE" id="PS00675">
    <property type="entry name" value="SIGMA54_INTERACT_1"/>
    <property type="match status" value="1"/>
</dbReference>
<feature type="domain" description="Sigma-54 factor interaction" evidence="7">
    <location>
        <begin position="145"/>
        <end position="373"/>
    </location>
</feature>
<evidence type="ECO:0000259" key="7">
    <source>
        <dbReference type="PROSITE" id="PS50045"/>
    </source>
</evidence>
<dbReference type="Pfam" id="PF25601">
    <property type="entry name" value="AAA_lid_14"/>
    <property type="match status" value="1"/>
</dbReference>
<dbReference type="InterPro" id="IPR002078">
    <property type="entry name" value="Sigma_54_int"/>
</dbReference>
<accession>A0A3B1CU77</accession>
<evidence type="ECO:0000259" key="8">
    <source>
        <dbReference type="PROSITE" id="PS50110"/>
    </source>
</evidence>
<dbReference type="InterPro" id="IPR009057">
    <property type="entry name" value="Homeodomain-like_sf"/>
</dbReference>
<dbReference type="EMBL" id="UOGC01000102">
    <property type="protein sequence ID" value="VAX20237.1"/>
    <property type="molecule type" value="Genomic_DNA"/>
</dbReference>
<dbReference type="Pfam" id="PF00158">
    <property type="entry name" value="Sigma54_activat"/>
    <property type="match status" value="1"/>
</dbReference>
<evidence type="ECO:0000256" key="1">
    <source>
        <dbReference type="ARBA" id="ARBA00022741"/>
    </source>
</evidence>
<dbReference type="CDD" id="cd00009">
    <property type="entry name" value="AAA"/>
    <property type="match status" value="1"/>
</dbReference>
<keyword evidence="4" id="KW-0238">DNA-binding</keyword>
<dbReference type="SUPFAM" id="SSF46689">
    <property type="entry name" value="Homeodomain-like"/>
    <property type="match status" value="1"/>
</dbReference>